<accession>A0A927C9K1</accession>
<dbReference type="Proteomes" id="UP000639396">
    <property type="component" value="Unassembled WGS sequence"/>
</dbReference>
<dbReference type="InterPro" id="IPR002575">
    <property type="entry name" value="Aminoglycoside_PTrfase"/>
</dbReference>
<dbReference type="RefSeq" id="WP_190926242.1">
    <property type="nucleotide sequence ID" value="NZ_JACXJA010000007.1"/>
</dbReference>
<protein>
    <submittedName>
        <fullName evidence="2">Phosphotransferase</fullName>
    </submittedName>
</protein>
<dbReference type="AlphaFoldDB" id="A0A927C9K1"/>
<dbReference type="EMBL" id="JACXJA010000007">
    <property type="protein sequence ID" value="MBD2861865.1"/>
    <property type="molecule type" value="Genomic_DNA"/>
</dbReference>
<comment type="caution">
    <text evidence="2">The sequence shown here is derived from an EMBL/GenBank/DDBJ whole genome shotgun (WGS) entry which is preliminary data.</text>
</comment>
<organism evidence="2 3">
    <name type="scientific">Paenibacillus oceani</name>
    <dbReference type="NCBI Taxonomy" id="2772510"/>
    <lineage>
        <taxon>Bacteria</taxon>
        <taxon>Bacillati</taxon>
        <taxon>Bacillota</taxon>
        <taxon>Bacilli</taxon>
        <taxon>Bacillales</taxon>
        <taxon>Paenibacillaceae</taxon>
        <taxon>Paenibacillus</taxon>
    </lineage>
</organism>
<dbReference type="Pfam" id="PF01636">
    <property type="entry name" value="APH"/>
    <property type="match status" value="1"/>
</dbReference>
<evidence type="ECO:0000259" key="1">
    <source>
        <dbReference type="Pfam" id="PF01636"/>
    </source>
</evidence>
<proteinExistence type="predicted"/>
<keyword evidence="3" id="KW-1185">Reference proteome</keyword>
<evidence type="ECO:0000313" key="2">
    <source>
        <dbReference type="EMBL" id="MBD2861865.1"/>
    </source>
</evidence>
<name>A0A927C9K1_9BACL</name>
<dbReference type="Gene3D" id="3.90.1200.10">
    <property type="match status" value="1"/>
</dbReference>
<dbReference type="SUPFAM" id="SSF56112">
    <property type="entry name" value="Protein kinase-like (PK-like)"/>
    <property type="match status" value="1"/>
</dbReference>
<dbReference type="InterPro" id="IPR011009">
    <property type="entry name" value="Kinase-like_dom_sf"/>
</dbReference>
<gene>
    <name evidence="2" type="ORF">IDH45_07705</name>
</gene>
<evidence type="ECO:0000313" key="3">
    <source>
        <dbReference type="Proteomes" id="UP000639396"/>
    </source>
</evidence>
<sequence length="172" mass="19991">MASFHEELPVLGVWDKSHQIIQAMPVHDNPRISRALETYRSVDERMRRFRPEELVPAHGDSHARNLLPGPDGWRWTDFEDVSRMPRYWDYASFVANLALFRGWEEPFLQAVLNRPEIAADRESFGFILRARILVSTLCNAALALEGHGDWSFAERQLELCGGFLQQMRQRII</sequence>
<reference evidence="2" key="1">
    <citation type="submission" date="2020-09" db="EMBL/GenBank/DDBJ databases">
        <title>A novel bacterium of genus Paenibacillus, isolated from South China Sea.</title>
        <authorList>
            <person name="Huang H."/>
            <person name="Mo K."/>
            <person name="Hu Y."/>
        </authorList>
    </citation>
    <scope>NUCLEOTIDE SEQUENCE</scope>
    <source>
        <strain evidence="2">IB182363</strain>
    </source>
</reference>
<feature type="domain" description="Aminoglycoside phosphotransferase" evidence="1">
    <location>
        <begin position="34"/>
        <end position="121"/>
    </location>
</feature>